<dbReference type="AlphaFoldDB" id="A0A347VR93"/>
<feature type="transmembrane region" description="Helical" evidence="1">
    <location>
        <begin position="215"/>
        <end position="234"/>
    </location>
</feature>
<evidence type="ECO:0000313" key="2">
    <source>
        <dbReference type="EMBL" id="MWV68697.1"/>
    </source>
</evidence>
<dbReference type="EMBL" id="QBIU01000001">
    <property type="protein sequence ID" value="MWV68697.1"/>
    <property type="molecule type" value="Genomic_DNA"/>
</dbReference>
<reference evidence="3 4" key="1">
    <citation type="journal article" date="2014" name="Genome Announc.">
        <title>Draft genome sequences of eight enterohepatic helicobacter species isolated from both laboratory and wild rodents.</title>
        <authorList>
            <person name="Sheh A."/>
            <person name="Shen Z."/>
            <person name="Fox J.G."/>
        </authorList>
    </citation>
    <scope>NUCLEOTIDE SEQUENCE [LARGE SCALE GENOMIC DNA]</scope>
    <source>
        <strain evidence="3 4">MIT 97-6194</strain>
    </source>
</reference>
<evidence type="ECO:0000313" key="3">
    <source>
        <dbReference type="EMBL" id="TLD91617.1"/>
    </source>
</evidence>
<protein>
    <submittedName>
        <fullName evidence="3">Uncharacterized protein</fullName>
    </submittedName>
</protein>
<evidence type="ECO:0000256" key="1">
    <source>
        <dbReference type="SAM" id="Phobius"/>
    </source>
</evidence>
<accession>A0A347VR93</accession>
<sequence>MISICVLFFSVILYFVDRILCFLKLDSKKILIFKYCLVLILFLFALFAPFYEGFSLVVLCYSLFDSTSVFCTLLLIYLCFKIMYKDFIESNLQNSHSHFLSKSIPTLPPFCKINTKNANANFANAQDFIESNSLQTYVLCITLALLGFILYAHTLNLTNIDIYHKSPIIHAFIALITIITLYKINKTYATLALTALISSIFTKQDFSILEFLICPYLWIFSLFYITITPFLNLIKILQKS</sequence>
<keyword evidence="4" id="KW-1185">Reference proteome</keyword>
<proteinExistence type="predicted"/>
<gene>
    <name evidence="2" type="ORF">DCO61_01290</name>
    <name evidence="3" type="ORF">LS64_011725</name>
</gene>
<keyword evidence="1" id="KW-0472">Membrane</keyword>
<dbReference type="STRING" id="1548018.LS64_01470"/>
<feature type="transmembrane region" description="Helical" evidence="1">
    <location>
        <begin position="136"/>
        <end position="155"/>
    </location>
</feature>
<keyword evidence="1" id="KW-1133">Transmembrane helix</keyword>
<dbReference type="RefSeq" id="WP_034569671.1">
    <property type="nucleotide sequence ID" value="NZ_JRMP02000032.1"/>
</dbReference>
<comment type="caution">
    <text evidence="3">The sequence shown here is derived from an EMBL/GenBank/DDBJ whole genome shotgun (WGS) entry which is preliminary data.</text>
</comment>
<feature type="transmembrane region" description="Helical" evidence="1">
    <location>
        <begin position="6"/>
        <end position="25"/>
    </location>
</feature>
<dbReference type="Proteomes" id="UP000029714">
    <property type="component" value="Unassembled WGS sequence"/>
</dbReference>
<name>A0A347VR93_9HELI</name>
<evidence type="ECO:0000313" key="5">
    <source>
        <dbReference type="Proteomes" id="UP000477070"/>
    </source>
</evidence>
<organism evidence="3 4">
    <name type="scientific">Helicobacter saguini</name>
    <dbReference type="NCBI Taxonomy" id="1548018"/>
    <lineage>
        <taxon>Bacteria</taxon>
        <taxon>Pseudomonadati</taxon>
        <taxon>Campylobacterota</taxon>
        <taxon>Epsilonproteobacteria</taxon>
        <taxon>Campylobacterales</taxon>
        <taxon>Helicobacteraceae</taxon>
        <taxon>Helicobacter</taxon>
    </lineage>
</organism>
<feature type="transmembrane region" description="Helical" evidence="1">
    <location>
        <begin position="167"/>
        <end position="184"/>
    </location>
</feature>
<reference evidence="3" key="3">
    <citation type="submission" date="2018-04" db="EMBL/GenBank/DDBJ databases">
        <authorList>
            <person name="Sheh A."/>
            <person name="Shen Z."/>
            <person name="Mannion A.J."/>
            <person name="Fox J.G."/>
        </authorList>
    </citation>
    <scope>NUCLEOTIDE SEQUENCE</scope>
    <source>
        <strain evidence="3">MIT 97-6194</strain>
    </source>
</reference>
<keyword evidence="1" id="KW-0812">Transmembrane</keyword>
<reference evidence="3 4" key="2">
    <citation type="journal article" date="2016" name="Infect. Immun.">
        <title>Helicobacter saguini, a Novel Helicobacter Isolated from Cotton-Top Tamarins with Ulcerative Colitis, Has Proinflammatory Properties and Induces Typhlocolitis and Dysplasia in Gnotobiotic IL-10-/- Mice.</title>
        <authorList>
            <person name="Shen Z."/>
            <person name="Mannion A."/>
            <person name="Whary M.T."/>
            <person name="Muthupalani S."/>
            <person name="Sheh A."/>
            <person name="Feng Y."/>
            <person name="Gong G."/>
            <person name="Vandamme P."/>
            <person name="Holcombe H.R."/>
            <person name="Paster B.J."/>
            <person name="Fox J.G."/>
        </authorList>
    </citation>
    <scope>NUCLEOTIDE SEQUENCE [LARGE SCALE GENOMIC DNA]</scope>
    <source>
        <strain evidence="3 4">MIT 97-6194</strain>
    </source>
</reference>
<dbReference type="OrthoDB" id="5330009at2"/>
<dbReference type="Proteomes" id="UP000477070">
    <property type="component" value="Unassembled WGS sequence"/>
</dbReference>
<evidence type="ECO:0000313" key="4">
    <source>
        <dbReference type="Proteomes" id="UP000029714"/>
    </source>
</evidence>
<reference evidence="2 5" key="4">
    <citation type="submission" date="2019-12" db="EMBL/GenBank/DDBJ databases">
        <title>Multi-Generational Helicobacter saguini Isolates.</title>
        <authorList>
            <person name="Mannion A."/>
            <person name="Shen Z."/>
            <person name="Fox J.G."/>
        </authorList>
    </citation>
    <scope>NUCLEOTIDE SEQUENCE [LARGE SCALE GENOMIC DNA]</scope>
    <source>
        <strain evidence="2">16-048</strain>
        <strain evidence="5">16-048 (F4)</strain>
    </source>
</reference>
<feature type="transmembrane region" description="Helical" evidence="1">
    <location>
        <begin position="56"/>
        <end position="80"/>
    </location>
</feature>
<dbReference type="EMBL" id="JRMP02000032">
    <property type="protein sequence ID" value="TLD91617.1"/>
    <property type="molecule type" value="Genomic_DNA"/>
</dbReference>
<feature type="transmembrane region" description="Helical" evidence="1">
    <location>
        <begin position="32"/>
        <end position="50"/>
    </location>
</feature>